<dbReference type="EMBL" id="KV878210">
    <property type="protein sequence ID" value="OJJ39441.1"/>
    <property type="molecule type" value="Genomic_DNA"/>
</dbReference>
<dbReference type="InterPro" id="IPR048748">
    <property type="entry name" value="SLS1_KH2"/>
</dbReference>
<name>A0A1L9RWW5_ASPWE</name>
<dbReference type="InterPro" id="IPR048401">
    <property type="entry name" value="SLS1_C"/>
</dbReference>
<dbReference type="Proteomes" id="UP000184383">
    <property type="component" value="Unassembled WGS sequence"/>
</dbReference>
<feature type="domain" description="SLS1 second KH" evidence="3">
    <location>
        <begin position="339"/>
        <end position="388"/>
    </location>
</feature>
<dbReference type="InterPro" id="IPR048400">
    <property type="entry name" value="SLS1_N"/>
</dbReference>
<dbReference type="VEuPathDB" id="FungiDB:ASPWEDRAFT_37223"/>
<dbReference type="GeneID" id="63750481"/>
<evidence type="ECO:0000313" key="5">
    <source>
        <dbReference type="EMBL" id="OJJ39441.1"/>
    </source>
</evidence>
<gene>
    <name evidence="5" type="ORF">ASPWEDRAFT_37223</name>
</gene>
<sequence>MLSRSSRGAAGLLSRRALPSCRERSLFLTSRRQDVFVRFNSSSNESSDNDKPKFYPRYGQTSGPRAKLPRKNESKSVPLDVEFLGSPGEIVLVQDRVRRRRTPEVQKNPDKQTEESGSLPFFLEELEQERISLDSTVVNERIESVRSSHQPNDKLTATDWEDLRFEVQSSFTYAQLSDYISDNKPNESDTTEEELQNDIVKAAVWKPGVSMFLETDPVSREGLADRVASTQALKGKQLLAERILRDCWQLGVTGEIGQLDIRLPSHSISLLLKSDFFSFEELASLHDAKIDVTHTLGLVRITGKQYTCESIREIVHDATARIREEKIGLHPEGDAKGTRLFSPEFLEWLGKTYGVVFEQNPLFGPSKFFYLIEDKEDAEDARRTLNLALNHTVPPRVPFSTYVPASQPASVYNVEPGHNTSWFDRQKQWFRWAMSSTQSTEAKELDRPIFDKHQTRLSDQLLKLLRRPISGIPNYSNVAGYHETLTASIGKCLFQQKPHSDEQSLSASQLGSMTLPRTFTTDVPRVTSFLQSLTPRISDDSLKTHRIRLVPTAPNTAIFPELDLEVAVSRLNGEDATFAVRGAKAVITESSVDYLLPENGLDLRFTRNVFQDLLDEFYDNSHVVGGVEDVQHTIHECLQRIFSKSRAESPLPAFSHISLPKRFLRKIPPGANNDMDEFVTGEYMFMPVSDIRGTRVHHYDFQDQRVNYSFYESGPFLPDRTTDMFLDMVVPNKGPNQAQGQANSYDLEFNTFYKTACKLAFELDNTWRMS</sequence>
<protein>
    <recommendedName>
        <fullName evidence="7">Mitochondrial inner-membrane-bound regulator-domain-containing protein</fullName>
    </recommendedName>
</protein>
<dbReference type="Pfam" id="PF20778">
    <property type="entry name" value="SLS1_C"/>
    <property type="match status" value="1"/>
</dbReference>
<dbReference type="Pfam" id="PF20776">
    <property type="entry name" value="SLS1_N"/>
    <property type="match status" value="1"/>
</dbReference>
<feature type="domain" description="SLS1 C-terminal" evidence="4">
    <location>
        <begin position="419"/>
        <end position="759"/>
    </location>
</feature>
<evidence type="ECO:0000259" key="2">
    <source>
        <dbReference type="Pfam" id="PF20776"/>
    </source>
</evidence>
<feature type="domain" description="SLS1 N-terminal" evidence="2">
    <location>
        <begin position="133"/>
        <end position="252"/>
    </location>
</feature>
<dbReference type="STRING" id="1073089.A0A1L9RWW5"/>
<dbReference type="Pfam" id="PF20777">
    <property type="entry name" value="KH_SLS1_2"/>
    <property type="match status" value="1"/>
</dbReference>
<proteinExistence type="predicted"/>
<dbReference type="AlphaFoldDB" id="A0A1L9RWW5"/>
<evidence type="ECO:0000259" key="3">
    <source>
        <dbReference type="Pfam" id="PF20777"/>
    </source>
</evidence>
<evidence type="ECO:0000313" key="6">
    <source>
        <dbReference type="Proteomes" id="UP000184383"/>
    </source>
</evidence>
<evidence type="ECO:0000259" key="4">
    <source>
        <dbReference type="Pfam" id="PF20778"/>
    </source>
</evidence>
<organism evidence="5 6">
    <name type="scientific">Aspergillus wentii DTO 134E9</name>
    <dbReference type="NCBI Taxonomy" id="1073089"/>
    <lineage>
        <taxon>Eukaryota</taxon>
        <taxon>Fungi</taxon>
        <taxon>Dikarya</taxon>
        <taxon>Ascomycota</taxon>
        <taxon>Pezizomycotina</taxon>
        <taxon>Eurotiomycetes</taxon>
        <taxon>Eurotiomycetidae</taxon>
        <taxon>Eurotiales</taxon>
        <taxon>Aspergillaceae</taxon>
        <taxon>Aspergillus</taxon>
        <taxon>Aspergillus subgen. Cremei</taxon>
    </lineage>
</organism>
<evidence type="ECO:0008006" key="7">
    <source>
        <dbReference type="Google" id="ProtNLM"/>
    </source>
</evidence>
<dbReference type="RefSeq" id="XP_040693117.1">
    <property type="nucleotide sequence ID" value="XM_040834633.1"/>
</dbReference>
<reference evidence="6" key="1">
    <citation type="journal article" date="2017" name="Genome Biol.">
        <title>Comparative genomics reveals high biological diversity and specific adaptations in the industrially and medically important fungal genus Aspergillus.</title>
        <authorList>
            <person name="de Vries R.P."/>
            <person name="Riley R."/>
            <person name="Wiebenga A."/>
            <person name="Aguilar-Osorio G."/>
            <person name="Amillis S."/>
            <person name="Uchima C.A."/>
            <person name="Anderluh G."/>
            <person name="Asadollahi M."/>
            <person name="Askin M."/>
            <person name="Barry K."/>
            <person name="Battaglia E."/>
            <person name="Bayram O."/>
            <person name="Benocci T."/>
            <person name="Braus-Stromeyer S.A."/>
            <person name="Caldana C."/>
            <person name="Canovas D."/>
            <person name="Cerqueira G.C."/>
            <person name="Chen F."/>
            <person name="Chen W."/>
            <person name="Choi C."/>
            <person name="Clum A."/>
            <person name="Dos Santos R.A."/>
            <person name="Damasio A.R."/>
            <person name="Diallinas G."/>
            <person name="Emri T."/>
            <person name="Fekete E."/>
            <person name="Flipphi M."/>
            <person name="Freyberg S."/>
            <person name="Gallo A."/>
            <person name="Gournas C."/>
            <person name="Habgood R."/>
            <person name="Hainaut M."/>
            <person name="Harispe M.L."/>
            <person name="Henrissat B."/>
            <person name="Hilden K.S."/>
            <person name="Hope R."/>
            <person name="Hossain A."/>
            <person name="Karabika E."/>
            <person name="Karaffa L."/>
            <person name="Karanyi Z."/>
            <person name="Krasevec N."/>
            <person name="Kuo A."/>
            <person name="Kusch H."/>
            <person name="LaButti K."/>
            <person name="Lagendijk E.L."/>
            <person name="Lapidus A."/>
            <person name="Levasseur A."/>
            <person name="Lindquist E."/>
            <person name="Lipzen A."/>
            <person name="Logrieco A.F."/>
            <person name="MacCabe A."/>
            <person name="Maekelae M.R."/>
            <person name="Malavazi I."/>
            <person name="Melin P."/>
            <person name="Meyer V."/>
            <person name="Mielnichuk N."/>
            <person name="Miskei M."/>
            <person name="Molnar A.P."/>
            <person name="Mule G."/>
            <person name="Ngan C.Y."/>
            <person name="Orejas M."/>
            <person name="Orosz E."/>
            <person name="Ouedraogo J.P."/>
            <person name="Overkamp K.M."/>
            <person name="Park H.-S."/>
            <person name="Perrone G."/>
            <person name="Piumi F."/>
            <person name="Punt P.J."/>
            <person name="Ram A.F."/>
            <person name="Ramon A."/>
            <person name="Rauscher S."/>
            <person name="Record E."/>
            <person name="Riano-Pachon D.M."/>
            <person name="Robert V."/>
            <person name="Roehrig J."/>
            <person name="Ruller R."/>
            <person name="Salamov A."/>
            <person name="Salih N.S."/>
            <person name="Samson R.A."/>
            <person name="Sandor E."/>
            <person name="Sanguinetti M."/>
            <person name="Schuetze T."/>
            <person name="Sepcic K."/>
            <person name="Shelest E."/>
            <person name="Sherlock G."/>
            <person name="Sophianopoulou V."/>
            <person name="Squina F.M."/>
            <person name="Sun H."/>
            <person name="Susca A."/>
            <person name="Todd R.B."/>
            <person name="Tsang A."/>
            <person name="Unkles S.E."/>
            <person name="van de Wiele N."/>
            <person name="van Rossen-Uffink D."/>
            <person name="Oliveira J.V."/>
            <person name="Vesth T.C."/>
            <person name="Visser J."/>
            <person name="Yu J.-H."/>
            <person name="Zhou M."/>
            <person name="Andersen M.R."/>
            <person name="Archer D.B."/>
            <person name="Baker S.E."/>
            <person name="Benoit I."/>
            <person name="Brakhage A.A."/>
            <person name="Braus G.H."/>
            <person name="Fischer R."/>
            <person name="Frisvad J.C."/>
            <person name="Goldman G.H."/>
            <person name="Houbraken J."/>
            <person name="Oakley B."/>
            <person name="Pocsi I."/>
            <person name="Scazzocchio C."/>
            <person name="Seiboth B."/>
            <person name="vanKuyk P.A."/>
            <person name="Wortman J."/>
            <person name="Dyer P.S."/>
            <person name="Grigoriev I.V."/>
        </authorList>
    </citation>
    <scope>NUCLEOTIDE SEQUENCE [LARGE SCALE GENOMIC DNA]</scope>
    <source>
        <strain evidence="6">DTO 134E9</strain>
    </source>
</reference>
<evidence type="ECO:0000256" key="1">
    <source>
        <dbReference type="SAM" id="MobiDB-lite"/>
    </source>
</evidence>
<dbReference type="OrthoDB" id="3365224at2759"/>
<accession>A0A1L9RWW5</accession>
<feature type="region of interest" description="Disordered" evidence="1">
    <location>
        <begin position="41"/>
        <end position="74"/>
    </location>
</feature>
<keyword evidence="6" id="KW-1185">Reference proteome</keyword>